<dbReference type="PROSITE" id="PS50893">
    <property type="entry name" value="ABC_TRANSPORTER_2"/>
    <property type="match status" value="1"/>
</dbReference>
<evidence type="ECO:0000256" key="1">
    <source>
        <dbReference type="ARBA" id="ARBA00005417"/>
    </source>
</evidence>
<dbReference type="InterPro" id="IPR003439">
    <property type="entry name" value="ABC_transporter-like_ATP-bd"/>
</dbReference>
<evidence type="ECO:0000313" key="6">
    <source>
        <dbReference type="Proteomes" id="UP000656804"/>
    </source>
</evidence>
<dbReference type="Pfam" id="PF00005">
    <property type="entry name" value="ABC_tran"/>
    <property type="match status" value="1"/>
</dbReference>
<reference evidence="5" key="1">
    <citation type="submission" date="2020-11" db="EMBL/GenBank/DDBJ databases">
        <title>Nocardioides sp. CBS4Y-1, whole genome shotgun sequence.</title>
        <authorList>
            <person name="Tuo L."/>
        </authorList>
    </citation>
    <scope>NUCLEOTIDE SEQUENCE</scope>
    <source>
        <strain evidence="5">CBS4Y-1</strain>
    </source>
</reference>
<dbReference type="PANTHER" id="PTHR24220">
    <property type="entry name" value="IMPORT ATP-BINDING PROTEIN"/>
    <property type="match status" value="1"/>
</dbReference>
<dbReference type="SUPFAM" id="SSF52540">
    <property type="entry name" value="P-loop containing nucleoside triphosphate hydrolases"/>
    <property type="match status" value="1"/>
</dbReference>
<dbReference type="AlphaFoldDB" id="A0A930V272"/>
<proteinExistence type="inferred from homology"/>
<organism evidence="5 6">
    <name type="scientific">Nocardioides acrostichi</name>
    <dbReference type="NCBI Taxonomy" id="2784339"/>
    <lineage>
        <taxon>Bacteria</taxon>
        <taxon>Bacillati</taxon>
        <taxon>Actinomycetota</taxon>
        <taxon>Actinomycetes</taxon>
        <taxon>Propionibacteriales</taxon>
        <taxon>Nocardioidaceae</taxon>
        <taxon>Nocardioides</taxon>
    </lineage>
</organism>
<keyword evidence="2" id="KW-0547">Nucleotide-binding</keyword>
<keyword evidence="6" id="KW-1185">Reference proteome</keyword>
<dbReference type="Gene3D" id="3.40.50.300">
    <property type="entry name" value="P-loop containing nucleotide triphosphate hydrolases"/>
    <property type="match status" value="1"/>
</dbReference>
<dbReference type="GO" id="GO:0005524">
    <property type="term" value="F:ATP binding"/>
    <property type="evidence" value="ECO:0007669"/>
    <property type="project" value="UniProtKB-KW"/>
</dbReference>
<comment type="similarity">
    <text evidence="1">Belongs to the ABC transporter superfamily.</text>
</comment>
<dbReference type="InterPro" id="IPR027417">
    <property type="entry name" value="P-loop_NTPase"/>
</dbReference>
<dbReference type="Proteomes" id="UP000656804">
    <property type="component" value="Unassembled WGS sequence"/>
</dbReference>
<protein>
    <submittedName>
        <fullName evidence="5">ATP-binding cassette domain-containing protein</fullName>
    </submittedName>
</protein>
<feature type="domain" description="ABC transporter" evidence="4">
    <location>
        <begin position="17"/>
        <end position="243"/>
    </location>
</feature>
<dbReference type="InterPro" id="IPR015854">
    <property type="entry name" value="ABC_transpr_LolD-like"/>
</dbReference>
<gene>
    <name evidence="5" type="ORF">ISG29_12035</name>
</gene>
<dbReference type="GO" id="GO:0016887">
    <property type="term" value="F:ATP hydrolysis activity"/>
    <property type="evidence" value="ECO:0007669"/>
    <property type="project" value="InterPro"/>
</dbReference>
<accession>A0A930V272</accession>
<name>A0A930V272_9ACTN</name>
<dbReference type="EMBL" id="JADIVZ010000005">
    <property type="protein sequence ID" value="MBF4162422.1"/>
    <property type="molecule type" value="Genomic_DNA"/>
</dbReference>
<evidence type="ECO:0000259" key="4">
    <source>
        <dbReference type="PROSITE" id="PS50893"/>
    </source>
</evidence>
<dbReference type="GO" id="GO:0022857">
    <property type="term" value="F:transmembrane transporter activity"/>
    <property type="evidence" value="ECO:0007669"/>
    <property type="project" value="TreeGrafter"/>
</dbReference>
<sequence length="244" mass="25926">MVEPMVHRDVADDSCVLDVRHLSVSRGGVGVLDDIELSVATAESVAIGGASGSGKSTLLAAIAGLVKPERGEVWIAGERQTHARRRWTRTRLHRIGIVFQADEFLPELTLLENICLPSMLRSGRRRIAEHADAAEILAERLGIAELLDRRVFEVSMGQLQRAAIVRAVLGSPPLILADEPTSALDEHSAREALRLLVGVAGDAGSALCIVTHDPAIAMLCDRRVDLSAGSVAGHPSAAAGHRLG</sequence>
<evidence type="ECO:0000256" key="2">
    <source>
        <dbReference type="ARBA" id="ARBA00022741"/>
    </source>
</evidence>
<dbReference type="GO" id="GO:0005886">
    <property type="term" value="C:plasma membrane"/>
    <property type="evidence" value="ECO:0007669"/>
    <property type="project" value="TreeGrafter"/>
</dbReference>
<dbReference type="SMART" id="SM00382">
    <property type="entry name" value="AAA"/>
    <property type="match status" value="1"/>
</dbReference>
<dbReference type="PANTHER" id="PTHR24220:SF689">
    <property type="entry name" value="LIPOPROTEIN-RELEASING SYSTEM ATP-BINDING PROTEIN LOLD"/>
    <property type="match status" value="1"/>
</dbReference>
<keyword evidence="3 5" id="KW-0067">ATP-binding</keyword>
<evidence type="ECO:0000313" key="5">
    <source>
        <dbReference type="EMBL" id="MBF4162422.1"/>
    </source>
</evidence>
<evidence type="ECO:0000256" key="3">
    <source>
        <dbReference type="ARBA" id="ARBA00022840"/>
    </source>
</evidence>
<dbReference type="RefSeq" id="WP_194503679.1">
    <property type="nucleotide sequence ID" value="NZ_JADIVZ010000005.1"/>
</dbReference>
<dbReference type="InterPro" id="IPR003593">
    <property type="entry name" value="AAA+_ATPase"/>
</dbReference>
<comment type="caution">
    <text evidence="5">The sequence shown here is derived from an EMBL/GenBank/DDBJ whole genome shotgun (WGS) entry which is preliminary data.</text>
</comment>